<dbReference type="RefSeq" id="WP_092046617.1">
    <property type="nucleotide sequence ID" value="NZ_FOQD01000001.1"/>
</dbReference>
<sequence>MNEIEEAVAIAMKNDVNQHRIQIFDNIAATFDTAQNFVQALILKQTTDCDDAYTALSNIQDFFENLAEHSATSACIFMAHLWPVAGDQVDAHDVYNTIDLWLTDHTDATITRHLEYIATNTADEDVRRHVNDLLAVRAGVE</sequence>
<gene>
    <name evidence="1" type="ORF">SAMN05421753_10113</name>
</gene>
<evidence type="ECO:0000313" key="1">
    <source>
        <dbReference type="EMBL" id="SFH52484.1"/>
    </source>
</evidence>
<dbReference type="Proteomes" id="UP000199518">
    <property type="component" value="Unassembled WGS sequence"/>
</dbReference>
<name>A0A1I3AR49_9PLAN</name>
<reference evidence="2" key="1">
    <citation type="submission" date="2016-10" db="EMBL/GenBank/DDBJ databases">
        <authorList>
            <person name="Varghese N."/>
            <person name="Submissions S."/>
        </authorList>
    </citation>
    <scope>NUCLEOTIDE SEQUENCE [LARGE SCALE GENOMIC DNA]</scope>
    <source>
        <strain evidence="2">DSM 26348</strain>
    </source>
</reference>
<evidence type="ECO:0000313" key="2">
    <source>
        <dbReference type="Proteomes" id="UP000199518"/>
    </source>
</evidence>
<dbReference type="AlphaFoldDB" id="A0A1I3AR49"/>
<dbReference type="EMBL" id="FOQD01000001">
    <property type="protein sequence ID" value="SFH52484.1"/>
    <property type="molecule type" value="Genomic_DNA"/>
</dbReference>
<keyword evidence="2" id="KW-1185">Reference proteome</keyword>
<organism evidence="1 2">
    <name type="scientific">Planctomicrobium piriforme</name>
    <dbReference type="NCBI Taxonomy" id="1576369"/>
    <lineage>
        <taxon>Bacteria</taxon>
        <taxon>Pseudomonadati</taxon>
        <taxon>Planctomycetota</taxon>
        <taxon>Planctomycetia</taxon>
        <taxon>Planctomycetales</taxon>
        <taxon>Planctomycetaceae</taxon>
        <taxon>Planctomicrobium</taxon>
    </lineage>
</organism>
<proteinExistence type="predicted"/>
<protein>
    <submittedName>
        <fullName evidence="1">Uncharacterized protein</fullName>
    </submittedName>
</protein>
<accession>A0A1I3AR49</accession>